<dbReference type="OrthoDB" id="333573at2759"/>
<keyword evidence="2" id="KW-1133">Transmembrane helix</keyword>
<feature type="region of interest" description="Disordered" evidence="1">
    <location>
        <begin position="439"/>
        <end position="482"/>
    </location>
</feature>
<feature type="region of interest" description="Disordered" evidence="1">
    <location>
        <begin position="219"/>
        <end position="238"/>
    </location>
</feature>
<keyword evidence="2" id="KW-0472">Membrane</keyword>
<dbReference type="EMBL" id="AEYI02000120">
    <property type="protein sequence ID" value="KFG51730.1"/>
    <property type="molecule type" value="Genomic_DNA"/>
</dbReference>
<sequence length="614" mass="65661">MSNSQSLPKSVVTHYLLSSWDKNSDGSGTVEDEALATPGPGTVVEPTDESCATYQNVEALLYVDLSLSSSVDLLSRLAPMILQLEREAAEDRLHQGSGDGANSIVDSATSSEKPSINLRLGYHLFSMGEDSQSSRFCLGDGRYCSFPVDEPPSVAEHVNGRAVVEETLLQLCVAEYALSEPASPNSDSSRALQQHFKQPFWSYLDAWCRDCSGADLREAEKRGSRTGKDGPVSKVPEKESVEPSIAEAFLPFDSKCSLKKLKDLGIPVERIGAECGTGDNAEALLQRQIDLHLSRVPALLINGKEMAGNPTPESVIKSLCEAAARCGSDAAVADGVWPLCRTPAIVNAPSLTDTDGKRRGGRGDDVAVAAHLLNTYGKAPVDSAAALASRGGGEALAMNDNGVYRLKNVSAVHNLRTKLNVEKTEALDAVTAAAIFERDKKARRSSEQTEEPVLSIGPPGEASDTHIRSTPSLTYGTLSRPEGVKTDLGDSARISGGPAQQKAHIPSAGNQLDGDWLFYAGLAAFFLVAVILFFVLKNLLYRSKHMSVTRKDVQGAPTPAAERQTSDNREKNLRNPASGSANASAHVAAFATPALPTVGRHTEGKTSWRRVWHF</sequence>
<evidence type="ECO:0000256" key="2">
    <source>
        <dbReference type="SAM" id="Phobius"/>
    </source>
</evidence>
<dbReference type="Proteomes" id="UP000028828">
    <property type="component" value="Unassembled WGS sequence"/>
</dbReference>
<accession>A0A086L512</accession>
<feature type="transmembrane region" description="Helical" evidence="2">
    <location>
        <begin position="516"/>
        <end position="536"/>
    </location>
</feature>
<evidence type="ECO:0000313" key="3">
    <source>
        <dbReference type="EMBL" id="KFG51730.1"/>
    </source>
</evidence>
<reference evidence="3 4" key="1">
    <citation type="submission" date="2014-03" db="EMBL/GenBank/DDBJ databases">
        <authorList>
            <person name="Sibley D."/>
            <person name="Venepally P."/>
            <person name="Karamycheva S."/>
            <person name="Hadjithomas M."/>
            <person name="Khan A."/>
            <person name="Brunk B."/>
            <person name="Roos D."/>
            <person name="Caler E."/>
            <person name="Lorenzi H."/>
        </authorList>
    </citation>
    <scope>NUCLEOTIDE SEQUENCE [LARGE SCALE GENOMIC DNA]</scope>
    <source>
        <strain evidence="4">p89</strain>
    </source>
</reference>
<dbReference type="VEuPathDB" id="ToxoDB:TGP89_272695"/>
<gene>
    <name evidence="3" type="ORF">TGP89_272695</name>
</gene>
<protein>
    <submittedName>
        <fullName evidence="3">Putative transmembrane protein</fullName>
    </submittedName>
</protein>
<feature type="region of interest" description="Disordered" evidence="1">
    <location>
        <begin position="550"/>
        <end position="581"/>
    </location>
</feature>
<name>A0A086L512_TOXGO</name>
<organism evidence="3 4">
    <name type="scientific">Toxoplasma gondii p89</name>
    <dbReference type="NCBI Taxonomy" id="943119"/>
    <lineage>
        <taxon>Eukaryota</taxon>
        <taxon>Sar</taxon>
        <taxon>Alveolata</taxon>
        <taxon>Apicomplexa</taxon>
        <taxon>Conoidasida</taxon>
        <taxon>Coccidia</taxon>
        <taxon>Eucoccidiorida</taxon>
        <taxon>Eimeriorina</taxon>
        <taxon>Sarcocystidae</taxon>
        <taxon>Toxoplasma</taxon>
    </lineage>
</organism>
<dbReference type="AlphaFoldDB" id="A0A086L512"/>
<keyword evidence="2 3" id="KW-0812">Transmembrane</keyword>
<feature type="compositionally biased region" description="Polar residues" evidence="1">
    <location>
        <begin position="468"/>
        <end position="477"/>
    </location>
</feature>
<comment type="caution">
    <text evidence="3">The sequence shown here is derived from an EMBL/GenBank/DDBJ whole genome shotgun (WGS) entry which is preliminary data.</text>
</comment>
<evidence type="ECO:0000313" key="4">
    <source>
        <dbReference type="Proteomes" id="UP000028828"/>
    </source>
</evidence>
<feature type="compositionally biased region" description="Basic and acidic residues" evidence="1">
    <location>
        <begin position="219"/>
        <end position="228"/>
    </location>
</feature>
<evidence type="ECO:0000256" key="1">
    <source>
        <dbReference type="SAM" id="MobiDB-lite"/>
    </source>
</evidence>
<feature type="region of interest" description="Disordered" evidence="1">
    <location>
        <begin position="22"/>
        <end position="43"/>
    </location>
</feature>
<proteinExistence type="predicted"/>
<feature type="compositionally biased region" description="Basic and acidic residues" evidence="1">
    <location>
        <begin position="564"/>
        <end position="573"/>
    </location>
</feature>